<dbReference type="CDD" id="cd16443">
    <property type="entry name" value="LplA"/>
    <property type="match status" value="1"/>
</dbReference>
<dbReference type="Gene3D" id="3.30.390.50">
    <property type="entry name" value="CO dehydrogenase flavoprotein, C-terminal domain"/>
    <property type="match status" value="1"/>
</dbReference>
<dbReference type="InterPro" id="IPR050664">
    <property type="entry name" value="Octanoyltrans_LipM/LipL"/>
</dbReference>
<gene>
    <name evidence="2" type="ORF">HFQ13_11220</name>
</gene>
<dbReference type="PROSITE" id="PS51733">
    <property type="entry name" value="BPL_LPL_CATALYTIC"/>
    <property type="match status" value="1"/>
</dbReference>
<keyword evidence="3" id="KW-1185">Reference proteome</keyword>
<evidence type="ECO:0000313" key="2">
    <source>
        <dbReference type="EMBL" id="MBU2788760.1"/>
    </source>
</evidence>
<sequence>MTERETERQRDQAQWAVIDTGLRDADENMALDHALMAAVADGRQGASFRFLHFRDCALLGHHQSPRQELDLDFCARESVQVQRRLTGGGAIIFDETQLGWELVCRREDLPAGDMSFLAQEICEAAALGLRQLGIDAQFRPRNDIEVEGRKISGTGGIIDGQVVLFQGTVLIDLDIPRMLRILRVPLEKLDAHAIQSVADRVTSLRALLGRLPSKSEVKEALVEGFRAHFAWDMRETPMPEVLATYLPEALAIVRDPEWLQLQDRPRSEQALLQAVHRGNGGTLRSELLWDERGKRIRQIAFSGDFFVQPRRAVLDLEAALRNSHIEDLPQIVERWYHETPVDALGLQPSDFVQVVREALPCA</sequence>
<evidence type="ECO:0000313" key="3">
    <source>
        <dbReference type="Proteomes" id="UP001197378"/>
    </source>
</evidence>
<dbReference type="SUPFAM" id="SSF55681">
    <property type="entry name" value="Class II aaRS and biotin synthetases"/>
    <property type="match status" value="1"/>
</dbReference>
<accession>A0AAE2YS35</accession>
<proteinExistence type="predicted"/>
<protein>
    <submittedName>
        <fullName evidence="2">Lipoate--protein ligase family protein</fullName>
    </submittedName>
</protein>
<reference evidence="2" key="1">
    <citation type="journal article" date="2021" name="ISME J.">
        <title>Genomic evolution of the class Acidithiobacillia: deep-branching Proteobacteria living in extreme acidic conditions.</title>
        <authorList>
            <person name="Moya-Beltran A."/>
            <person name="Beard S."/>
            <person name="Rojas-Villalobos C."/>
            <person name="Issotta F."/>
            <person name="Gallardo Y."/>
            <person name="Ulloa R."/>
            <person name="Giaveno A."/>
            <person name="Degli Esposti M."/>
            <person name="Johnson D.B."/>
            <person name="Quatrini R."/>
        </authorList>
    </citation>
    <scope>NUCLEOTIDE SEQUENCE</scope>
    <source>
        <strain evidence="2">VAN18-1</strain>
    </source>
</reference>
<dbReference type="PANTHER" id="PTHR43679">
    <property type="entry name" value="OCTANOYLTRANSFERASE LIPM-RELATED"/>
    <property type="match status" value="1"/>
</dbReference>
<dbReference type="RefSeq" id="WP_215872338.1">
    <property type="nucleotide sequence ID" value="NZ_JAAXYO010000165.1"/>
</dbReference>
<dbReference type="Proteomes" id="UP001197378">
    <property type="component" value="Unassembled WGS sequence"/>
</dbReference>
<dbReference type="AlphaFoldDB" id="A0AAE2YS35"/>
<evidence type="ECO:0000259" key="1">
    <source>
        <dbReference type="PROSITE" id="PS51733"/>
    </source>
</evidence>
<dbReference type="Gene3D" id="3.30.930.10">
    <property type="entry name" value="Bira Bifunctional Protein, Domain 2"/>
    <property type="match status" value="1"/>
</dbReference>
<keyword evidence="2" id="KW-0436">Ligase</keyword>
<dbReference type="PANTHER" id="PTHR43679:SF2">
    <property type="entry name" value="OCTANOYL-[GCVH]:PROTEIN N-OCTANOYLTRANSFERASE"/>
    <property type="match status" value="1"/>
</dbReference>
<organism evidence="2 3">
    <name type="scientific">Igneacidithiobacillus copahuensis</name>
    <dbReference type="NCBI Taxonomy" id="2724909"/>
    <lineage>
        <taxon>Bacteria</taxon>
        <taxon>Pseudomonadati</taxon>
        <taxon>Pseudomonadota</taxon>
        <taxon>Acidithiobacillia</taxon>
        <taxon>Acidithiobacillales</taxon>
        <taxon>Acidithiobacillaceae</taxon>
        <taxon>Igneacidithiobacillus</taxon>
    </lineage>
</organism>
<dbReference type="InterPro" id="IPR045864">
    <property type="entry name" value="aa-tRNA-synth_II/BPL/LPL"/>
</dbReference>
<dbReference type="EMBL" id="JAAXYO010000165">
    <property type="protein sequence ID" value="MBU2788760.1"/>
    <property type="molecule type" value="Genomic_DNA"/>
</dbReference>
<name>A0AAE2YS35_9PROT</name>
<feature type="domain" description="BPL/LPL catalytic" evidence="1">
    <location>
        <begin position="42"/>
        <end position="233"/>
    </location>
</feature>
<dbReference type="GO" id="GO:0016874">
    <property type="term" value="F:ligase activity"/>
    <property type="evidence" value="ECO:0007669"/>
    <property type="project" value="UniProtKB-KW"/>
</dbReference>
<comment type="caution">
    <text evidence="2">The sequence shown here is derived from an EMBL/GenBank/DDBJ whole genome shotgun (WGS) entry which is preliminary data.</text>
</comment>
<dbReference type="InterPro" id="IPR004143">
    <property type="entry name" value="BPL_LPL_catalytic"/>
</dbReference>
<dbReference type="Pfam" id="PF21948">
    <property type="entry name" value="LplA-B_cat"/>
    <property type="match status" value="1"/>
</dbReference>